<proteinExistence type="predicted"/>
<dbReference type="EMBL" id="GBXM01039162">
    <property type="protein sequence ID" value="JAH69415.1"/>
    <property type="molecule type" value="Transcribed_RNA"/>
</dbReference>
<accession>A0A0E9UW64</accession>
<evidence type="ECO:0000313" key="1">
    <source>
        <dbReference type="EMBL" id="JAH69415.1"/>
    </source>
</evidence>
<dbReference type="AlphaFoldDB" id="A0A0E9UW64"/>
<reference evidence="1" key="2">
    <citation type="journal article" date="2015" name="Fish Shellfish Immunol.">
        <title>Early steps in the European eel (Anguilla anguilla)-Vibrio vulnificus interaction in the gills: Role of the RtxA13 toxin.</title>
        <authorList>
            <person name="Callol A."/>
            <person name="Pajuelo D."/>
            <person name="Ebbesson L."/>
            <person name="Teles M."/>
            <person name="MacKenzie S."/>
            <person name="Amaro C."/>
        </authorList>
    </citation>
    <scope>NUCLEOTIDE SEQUENCE</scope>
</reference>
<name>A0A0E9UW64_ANGAN</name>
<organism evidence="1">
    <name type="scientific">Anguilla anguilla</name>
    <name type="common">European freshwater eel</name>
    <name type="synonym">Muraena anguilla</name>
    <dbReference type="NCBI Taxonomy" id="7936"/>
    <lineage>
        <taxon>Eukaryota</taxon>
        <taxon>Metazoa</taxon>
        <taxon>Chordata</taxon>
        <taxon>Craniata</taxon>
        <taxon>Vertebrata</taxon>
        <taxon>Euteleostomi</taxon>
        <taxon>Actinopterygii</taxon>
        <taxon>Neopterygii</taxon>
        <taxon>Teleostei</taxon>
        <taxon>Anguilliformes</taxon>
        <taxon>Anguillidae</taxon>
        <taxon>Anguilla</taxon>
    </lineage>
</organism>
<sequence>MLCISPRLLWQTVCLCIPRFMCRLWYKGFIFEL</sequence>
<reference evidence="1" key="1">
    <citation type="submission" date="2014-11" db="EMBL/GenBank/DDBJ databases">
        <authorList>
            <person name="Amaro Gonzalez C."/>
        </authorList>
    </citation>
    <scope>NUCLEOTIDE SEQUENCE</scope>
</reference>
<protein>
    <submittedName>
        <fullName evidence="1">Uncharacterized protein</fullName>
    </submittedName>
</protein>